<evidence type="ECO:0000259" key="2">
    <source>
        <dbReference type="Pfam" id="PF01261"/>
    </source>
</evidence>
<dbReference type="Gene3D" id="3.20.20.150">
    <property type="entry name" value="Divalent-metal-dependent TIM barrel enzymes"/>
    <property type="match status" value="1"/>
</dbReference>
<organism evidence="3 4">
    <name type="scientific">Mucilaginibacter conchicola</name>
    <dbReference type="NCBI Taxonomy" id="2303333"/>
    <lineage>
        <taxon>Bacteria</taxon>
        <taxon>Pseudomonadati</taxon>
        <taxon>Bacteroidota</taxon>
        <taxon>Sphingobacteriia</taxon>
        <taxon>Sphingobacteriales</taxon>
        <taxon>Sphingobacteriaceae</taxon>
        <taxon>Mucilaginibacter</taxon>
    </lineage>
</organism>
<dbReference type="Pfam" id="PF01261">
    <property type="entry name" value="AP_endonuc_2"/>
    <property type="match status" value="1"/>
</dbReference>
<evidence type="ECO:0000256" key="1">
    <source>
        <dbReference type="SAM" id="SignalP"/>
    </source>
</evidence>
<dbReference type="PANTHER" id="PTHR12110">
    <property type="entry name" value="HYDROXYPYRUVATE ISOMERASE"/>
    <property type="match status" value="1"/>
</dbReference>
<dbReference type="OrthoDB" id="9798407at2"/>
<dbReference type="GO" id="GO:0016853">
    <property type="term" value="F:isomerase activity"/>
    <property type="evidence" value="ECO:0007669"/>
    <property type="project" value="UniProtKB-KW"/>
</dbReference>
<dbReference type="InterPro" id="IPR013022">
    <property type="entry name" value="Xyl_isomerase-like_TIM-brl"/>
</dbReference>
<proteinExistence type="predicted"/>
<evidence type="ECO:0000313" key="4">
    <source>
        <dbReference type="Proteomes" id="UP000264217"/>
    </source>
</evidence>
<dbReference type="AlphaFoldDB" id="A0A372NMN3"/>
<protein>
    <submittedName>
        <fullName evidence="3">Sugar phosphate isomerase/epimerase</fullName>
    </submittedName>
</protein>
<keyword evidence="4" id="KW-1185">Reference proteome</keyword>
<name>A0A372NMN3_9SPHI</name>
<feature type="domain" description="Xylose isomerase-like TIM barrel" evidence="2">
    <location>
        <begin position="60"/>
        <end position="286"/>
    </location>
</feature>
<dbReference type="Proteomes" id="UP000264217">
    <property type="component" value="Unassembled WGS sequence"/>
</dbReference>
<evidence type="ECO:0000313" key="3">
    <source>
        <dbReference type="EMBL" id="RFZ90209.1"/>
    </source>
</evidence>
<keyword evidence="1" id="KW-0732">Signal</keyword>
<feature type="chain" id="PRO_5016927340" evidence="1">
    <location>
        <begin position="24"/>
        <end position="290"/>
    </location>
</feature>
<feature type="signal peptide" evidence="1">
    <location>
        <begin position="1"/>
        <end position="23"/>
    </location>
</feature>
<sequence length="290" mass="32671">MNRRNFLYSSGMLAALNASPAMAMDVIVGHKTPERGIQLYMVKEDMERDPAGTLKQLGAMGYTQIESYGSDKGIFWGYSNTEFKKLAGGFGLQLISSHYNPCSLAEFDKLAAQAAEIGMKYLVCPWLGPQKSIETFKRFADYFNQRGAICKKHGLRFGYHPHDYPYKAVDGQLPINVLLSNTDKALVDFQLDVYYAVTEGADPYAYMQKHKGRFTMAHMRDVLKKRLPAGSKDESACDMGEGIINFPKFIAAAQDNGMKYFFVEQSRFYKETPLQSAKKNAAYLKSMRLV</sequence>
<dbReference type="InterPro" id="IPR050312">
    <property type="entry name" value="IolE/XylAMocC-like"/>
</dbReference>
<dbReference type="SUPFAM" id="SSF51658">
    <property type="entry name" value="Xylose isomerase-like"/>
    <property type="match status" value="1"/>
</dbReference>
<gene>
    <name evidence="3" type="ORF">D0C36_23500</name>
</gene>
<dbReference type="EMBL" id="QWDC01000005">
    <property type="protein sequence ID" value="RFZ90209.1"/>
    <property type="molecule type" value="Genomic_DNA"/>
</dbReference>
<dbReference type="InterPro" id="IPR036237">
    <property type="entry name" value="Xyl_isomerase-like_sf"/>
</dbReference>
<dbReference type="RefSeq" id="WP_117394171.1">
    <property type="nucleotide sequence ID" value="NZ_QWDC01000005.1"/>
</dbReference>
<comment type="caution">
    <text evidence="3">The sequence shown here is derived from an EMBL/GenBank/DDBJ whole genome shotgun (WGS) entry which is preliminary data.</text>
</comment>
<keyword evidence="3" id="KW-0413">Isomerase</keyword>
<dbReference type="PANTHER" id="PTHR12110:SF41">
    <property type="entry name" value="INOSOSE DEHYDRATASE"/>
    <property type="match status" value="1"/>
</dbReference>
<reference evidence="3 4" key="1">
    <citation type="submission" date="2018-08" db="EMBL/GenBank/DDBJ databases">
        <title>Mucilaginibacter sp. MYSH2.</title>
        <authorList>
            <person name="Seo T."/>
        </authorList>
    </citation>
    <scope>NUCLEOTIDE SEQUENCE [LARGE SCALE GENOMIC DNA]</scope>
    <source>
        <strain evidence="3 4">MYSH2</strain>
    </source>
</reference>
<accession>A0A372NMN3</accession>